<dbReference type="AlphaFoldDB" id="A0A2R4X036"/>
<dbReference type="InterPro" id="IPR025098">
    <property type="entry name" value="DUF4013"/>
</dbReference>
<gene>
    <name evidence="3" type="ORF">HARCEL1_05290</name>
</gene>
<feature type="region of interest" description="Disordered" evidence="1">
    <location>
        <begin position="239"/>
        <end position="279"/>
    </location>
</feature>
<organism evidence="3 4">
    <name type="scientific">Halococcoides cellulosivorans</name>
    <dbReference type="NCBI Taxonomy" id="1679096"/>
    <lineage>
        <taxon>Archaea</taxon>
        <taxon>Methanobacteriati</taxon>
        <taxon>Methanobacteriota</taxon>
        <taxon>Stenosarchaea group</taxon>
        <taxon>Halobacteria</taxon>
        <taxon>Halobacteriales</taxon>
        <taxon>Haloarculaceae</taxon>
        <taxon>Halococcoides</taxon>
    </lineage>
</organism>
<keyword evidence="4" id="KW-1185">Reference proteome</keyword>
<evidence type="ECO:0000256" key="1">
    <source>
        <dbReference type="SAM" id="MobiDB-lite"/>
    </source>
</evidence>
<feature type="transmembrane region" description="Helical" evidence="2">
    <location>
        <begin position="99"/>
        <end position="123"/>
    </location>
</feature>
<keyword evidence="2" id="KW-0472">Membrane</keyword>
<feature type="compositionally biased region" description="Acidic residues" evidence="1">
    <location>
        <begin position="264"/>
        <end position="279"/>
    </location>
</feature>
<keyword evidence="2" id="KW-0812">Transmembrane</keyword>
<reference evidence="3 4" key="1">
    <citation type="submission" date="2018-04" db="EMBL/GenBank/DDBJ databases">
        <title>Halococcoides cellulosivorans gen. nov., sp. nov., an extremely halophilic cellulose-utilizing haloarchaeon from hypersaline lakes.</title>
        <authorList>
            <person name="Sorokin D.Y."/>
            <person name="Toshchakov S.V."/>
            <person name="Samarov N.I."/>
            <person name="Korzhenkov A."/>
            <person name="Kublanov I.V."/>
        </authorList>
    </citation>
    <scope>NUCLEOTIDE SEQUENCE [LARGE SCALE GENOMIC DNA]</scope>
    <source>
        <strain evidence="3 4">HArcel1</strain>
    </source>
</reference>
<feature type="transmembrane region" description="Helical" evidence="2">
    <location>
        <begin position="17"/>
        <end position="37"/>
    </location>
</feature>
<evidence type="ECO:0000313" key="4">
    <source>
        <dbReference type="Proteomes" id="UP000244727"/>
    </source>
</evidence>
<name>A0A2R4X036_9EURY</name>
<feature type="transmembrane region" description="Helical" evidence="2">
    <location>
        <begin position="135"/>
        <end position="159"/>
    </location>
</feature>
<dbReference type="GeneID" id="36511899"/>
<feature type="compositionally biased region" description="Acidic residues" evidence="1">
    <location>
        <begin position="240"/>
        <end position="257"/>
    </location>
</feature>
<accession>A0A2R4X036</accession>
<dbReference type="RefSeq" id="WP_108381529.1">
    <property type="nucleotide sequence ID" value="NZ_CP028858.1"/>
</dbReference>
<feature type="transmembrane region" description="Helical" evidence="2">
    <location>
        <begin position="197"/>
        <end position="222"/>
    </location>
</feature>
<evidence type="ECO:0000256" key="2">
    <source>
        <dbReference type="SAM" id="Phobius"/>
    </source>
</evidence>
<dbReference type="EMBL" id="CP028858">
    <property type="protein sequence ID" value="AWB27160.1"/>
    <property type="molecule type" value="Genomic_DNA"/>
</dbReference>
<dbReference type="KEGG" id="harc:HARCEL1_05290"/>
<evidence type="ECO:0008006" key="5">
    <source>
        <dbReference type="Google" id="ProtNLM"/>
    </source>
</evidence>
<dbReference type="Pfam" id="PF13197">
    <property type="entry name" value="DUF4013"/>
    <property type="match status" value="1"/>
</dbReference>
<sequence>MVDLEAAVRYPTRKDDWLSTVAAGGGLLFGSQALTLIGSIMSMFLLVFAVVVQPLVTLVGLLVALPVFGYYVDVLRSTLDGADAPPTFADLSARLKDGLAVIAITIAYLIPLVVIAAASLVLGMVVSSVANDQGLLLLVVALLGVPIGGLYAVLSWYLLPISVALYVRDGLSGTMAVGRYRSIATDRRYAVRWLVAFAAWVIGGLMAQWLLVFVVGFFVLFYTQVVAVRQVGLGVRAAIDDDDTETTGEPESDEPTEESPGTPEDPDESPDDAGDSSPA</sequence>
<proteinExistence type="predicted"/>
<dbReference type="Proteomes" id="UP000244727">
    <property type="component" value="Chromosome"/>
</dbReference>
<keyword evidence="2" id="KW-1133">Transmembrane helix</keyword>
<evidence type="ECO:0000313" key="3">
    <source>
        <dbReference type="EMBL" id="AWB27160.1"/>
    </source>
</evidence>
<feature type="transmembrane region" description="Helical" evidence="2">
    <location>
        <begin position="44"/>
        <end position="71"/>
    </location>
</feature>
<protein>
    <recommendedName>
        <fullName evidence="5">DUF4013 domain-containing protein</fullName>
    </recommendedName>
</protein>